<evidence type="ECO:0000313" key="3">
    <source>
        <dbReference type="Proteomes" id="UP001595444"/>
    </source>
</evidence>
<accession>A0ABV7D405</accession>
<comment type="caution">
    <text evidence="2">The sequence shown here is derived from an EMBL/GenBank/DDBJ whole genome shotgun (WGS) entry which is preliminary data.</text>
</comment>
<dbReference type="EMBL" id="JBHRSL010000004">
    <property type="protein sequence ID" value="MFC3051610.1"/>
    <property type="molecule type" value="Genomic_DNA"/>
</dbReference>
<gene>
    <name evidence="2" type="ORF">ACFOKA_06830</name>
</gene>
<dbReference type="GO" id="GO:0016787">
    <property type="term" value="F:hydrolase activity"/>
    <property type="evidence" value="ECO:0007669"/>
    <property type="project" value="UniProtKB-KW"/>
</dbReference>
<organism evidence="2 3">
    <name type="scientific">Kordiimonas pumila</name>
    <dbReference type="NCBI Taxonomy" id="2161677"/>
    <lineage>
        <taxon>Bacteria</taxon>
        <taxon>Pseudomonadati</taxon>
        <taxon>Pseudomonadota</taxon>
        <taxon>Alphaproteobacteria</taxon>
        <taxon>Kordiimonadales</taxon>
        <taxon>Kordiimonadaceae</taxon>
        <taxon>Kordiimonas</taxon>
    </lineage>
</organism>
<dbReference type="SUPFAM" id="SSF55298">
    <property type="entry name" value="YjgF-like"/>
    <property type="match status" value="1"/>
</dbReference>
<dbReference type="RefSeq" id="WP_194215086.1">
    <property type="nucleotide sequence ID" value="NZ_CP061205.1"/>
</dbReference>
<sequence length="129" mass="13052">MTKKIIGAPIMLPGGGTAPYSKAAEAGGLVFLTGQLGLGPDGKLAEGGIEAQTEAAIANIKAILAEAGCTLDDVVKTTVWLTDAANFAGYNKVYAQHFSASPPPRSTVVADFVLPGALVEIEVIAAARA</sequence>
<dbReference type="PANTHER" id="PTHR11803">
    <property type="entry name" value="2-IMINOBUTANOATE/2-IMINOPROPANOATE DEAMINASE RIDA"/>
    <property type="match status" value="1"/>
</dbReference>
<evidence type="ECO:0000256" key="1">
    <source>
        <dbReference type="ARBA" id="ARBA00010552"/>
    </source>
</evidence>
<dbReference type="PANTHER" id="PTHR11803:SF58">
    <property type="entry name" value="PROTEIN HMF1-RELATED"/>
    <property type="match status" value="1"/>
</dbReference>
<evidence type="ECO:0000313" key="2">
    <source>
        <dbReference type="EMBL" id="MFC3051610.1"/>
    </source>
</evidence>
<dbReference type="Gene3D" id="3.30.1330.40">
    <property type="entry name" value="RutC-like"/>
    <property type="match status" value="1"/>
</dbReference>
<proteinExistence type="inferred from homology"/>
<reference evidence="3" key="1">
    <citation type="journal article" date="2019" name="Int. J. Syst. Evol. Microbiol.">
        <title>The Global Catalogue of Microorganisms (GCM) 10K type strain sequencing project: providing services to taxonomists for standard genome sequencing and annotation.</title>
        <authorList>
            <consortium name="The Broad Institute Genomics Platform"/>
            <consortium name="The Broad Institute Genome Sequencing Center for Infectious Disease"/>
            <person name="Wu L."/>
            <person name="Ma J."/>
        </authorList>
    </citation>
    <scope>NUCLEOTIDE SEQUENCE [LARGE SCALE GENOMIC DNA]</scope>
    <source>
        <strain evidence="3">KCTC 62164</strain>
    </source>
</reference>
<dbReference type="InterPro" id="IPR006175">
    <property type="entry name" value="YjgF/YER057c/UK114"/>
</dbReference>
<dbReference type="InterPro" id="IPR035959">
    <property type="entry name" value="RutC-like_sf"/>
</dbReference>
<dbReference type="CDD" id="cd00448">
    <property type="entry name" value="YjgF_YER057c_UK114_family"/>
    <property type="match status" value="1"/>
</dbReference>
<comment type="similarity">
    <text evidence="1">Belongs to the RutC family.</text>
</comment>
<dbReference type="Proteomes" id="UP001595444">
    <property type="component" value="Unassembled WGS sequence"/>
</dbReference>
<dbReference type="Pfam" id="PF01042">
    <property type="entry name" value="Ribonuc_L-PSP"/>
    <property type="match status" value="1"/>
</dbReference>
<dbReference type="EC" id="3.5.-.-" evidence="2"/>
<keyword evidence="3" id="KW-1185">Reference proteome</keyword>
<protein>
    <submittedName>
        <fullName evidence="2">RidA family protein</fullName>
        <ecNumber evidence="2">3.5.-.-</ecNumber>
    </submittedName>
</protein>
<name>A0ABV7D405_9PROT</name>
<keyword evidence="2" id="KW-0378">Hydrolase</keyword>